<evidence type="ECO:0008006" key="2">
    <source>
        <dbReference type="Google" id="ProtNLM"/>
    </source>
</evidence>
<evidence type="ECO:0000313" key="1">
    <source>
        <dbReference type="EMBL" id="SVE40410.1"/>
    </source>
</evidence>
<gene>
    <name evidence="1" type="ORF">METZ01_LOCUS493264</name>
</gene>
<name>A0A383D7Y7_9ZZZZ</name>
<dbReference type="Gene3D" id="3.40.50.300">
    <property type="entry name" value="P-loop containing nucleotide triphosphate hydrolases"/>
    <property type="match status" value="1"/>
</dbReference>
<organism evidence="1">
    <name type="scientific">marine metagenome</name>
    <dbReference type="NCBI Taxonomy" id="408172"/>
    <lineage>
        <taxon>unclassified sequences</taxon>
        <taxon>metagenomes</taxon>
        <taxon>ecological metagenomes</taxon>
    </lineage>
</organism>
<proteinExistence type="predicted"/>
<dbReference type="AlphaFoldDB" id="A0A383D7Y7"/>
<accession>A0A383D7Y7</accession>
<protein>
    <recommendedName>
        <fullName evidence="2">Guanylate kinase-like domain-containing protein</fullName>
    </recommendedName>
</protein>
<dbReference type="SUPFAM" id="SSF52540">
    <property type="entry name" value="P-loop containing nucleoside triphosphate hydrolases"/>
    <property type="match status" value="1"/>
</dbReference>
<dbReference type="InterPro" id="IPR027417">
    <property type="entry name" value="P-loop_NTPase"/>
</dbReference>
<reference evidence="1" key="1">
    <citation type="submission" date="2018-05" db="EMBL/GenBank/DDBJ databases">
        <authorList>
            <person name="Lanie J.A."/>
            <person name="Ng W.-L."/>
            <person name="Kazmierczak K.M."/>
            <person name="Andrzejewski T.M."/>
            <person name="Davidsen T.M."/>
            <person name="Wayne K.J."/>
            <person name="Tettelin H."/>
            <person name="Glass J.I."/>
            <person name="Rusch D."/>
            <person name="Podicherti R."/>
            <person name="Tsui H.-C.T."/>
            <person name="Winkler M.E."/>
        </authorList>
    </citation>
    <scope>NUCLEOTIDE SEQUENCE</scope>
</reference>
<sequence length="80" mass="9352">MEVRLNKRATDSEDTIRERIEVGKKEIKQLALYDYILTNFDVEVTIENLLSIIRAERCRKELYQPPSPDLSNLLDNKANT</sequence>
<dbReference type="EMBL" id="UINC01214949">
    <property type="protein sequence ID" value="SVE40410.1"/>
    <property type="molecule type" value="Genomic_DNA"/>
</dbReference>